<dbReference type="SMART" id="SM00327">
    <property type="entry name" value="VWA"/>
    <property type="match status" value="1"/>
</dbReference>
<keyword evidence="6" id="KW-1185">Reference proteome</keyword>
<dbReference type="NCBIfam" id="TIGR03786">
    <property type="entry name" value="strep_pil_rpt"/>
    <property type="match status" value="1"/>
</dbReference>
<feature type="compositionally biased region" description="Polar residues" evidence="1">
    <location>
        <begin position="82"/>
        <end position="95"/>
    </location>
</feature>
<dbReference type="NCBIfam" id="TIGR01167">
    <property type="entry name" value="LPXTG_anchor"/>
    <property type="match status" value="1"/>
</dbReference>
<organism evidence="5 6">
    <name type="scientific">Bifidobacterium callimiconis</name>
    <dbReference type="NCBI Taxonomy" id="2306973"/>
    <lineage>
        <taxon>Bacteria</taxon>
        <taxon>Bacillati</taxon>
        <taxon>Actinomycetota</taxon>
        <taxon>Actinomycetes</taxon>
        <taxon>Bifidobacteriales</taxon>
        <taxon>Bifidobacteriaceae</taxon>
        <taxon>Bifidobacterium</taxon>
    </lineage>
</organism>
<evidence type="ECO:0000256" key="1">
    <source>
        <dbReference type="SAM" id="MobiDB-lite"/>
    </source>
</evidence>
<feature type="compositionally biased region" description="Low complexity" evidence="1">
    <location>
        <begin position="43"/>
        <end position="81"/>
    </location>
</feature>
<dbReference type="Gene3D" id="2.60.40.3050">
    <property type="match status" value="1"/>
</dbReference>
<dbReference type="Pfam" id="PF05738">
    <property type="entry name" value="Cna_B"/>
    <property type="match status" value="1"/>
</dbReference>
<feature type="chain" id="PRO_5019233136" evidence="3">
    <location>
        <begin position="42"/>
        <end position="1206"/>
    </location>
</feature>
<evidence type="ECO:0000256" key="2">
    <source>
        <dbReference type="SAM" id="Phobius"/>
    </source>
</evidence>
<feature type="signal peptide" evidence="3">
    <location>
        <begin position="1"/>
        <end position="41"/>
    </location>
</feature>
<gene>
    <name evidence="5" type="ORF">D2E23_1224</name>
</gene>
<evidence type="ECO:0000313" key="6">
    <source>
        <dbReference type="Proteomes" id="UP000288607"/>
    </source>
</evidence>
<keyword evidence="2" id="KW-0472">Membrane</keyword>
<dbReference type="EMBL" id="QXGJ01000005">
    <property type="protein sequence ID" value="RSX50933.1"/>
    <property type="molecule type" value="Genomic_DNA"/>
</dbReference>
<dbReference type="Pfam" id="PF00092">
    <property type="entry name" value="VWA"/>
    <property type="match status" value="1"/>
</dbReference>
<dbReference type="InterPro" id="IPR038174">
    <property type="entry name" value="Strep_pil_link_sf"/>
</dbReference>
<dbReference type="Pfam" id="PF12892">
    <property type="entry name" value="FctA"/>
    <property type="match status" value="1"/>
</dbReference>
<feature type="region of interest" description="Disordered" evidence="1">
    <location>
        <begin position="42"/>
        <end position="108"/>
    </location>
</feature>
<dbReference type="Proteomes" id="UP000288607">
    <property type="component" value="Unassembled WGS sequence"/>
</dbReference>
<sequence>MTRMKKNEKPGRVGGIGARLVAVASAAAMFLAVAVSGTAIAATTESPSSSTSQTQTTQSDQKTSDANSTSASDATKSSTPAQTETSKSGKSTTDAAISDSKVVSKDKQAAATPAPASVAAAPQARAAASQAGCTYASESLLQPVCWIDMESFGQNQSSGTTRDMTIDLGGGYTLSFTAKYTSGGGSQTLSATAAPISWSTGDGGHAAFGQELYAGIAGKGKPVLYTSQMKQGSGTVALSNIRLTKNGADASNVKYSLVMADGESTAEHESMTYTSDVAINGFAQSAGYGMCDVSGEGTREVTCVGKNQDSGDNGQVQGIRLFKTDNPSSVSVKLQGNQEGVVFGVLTASADTEIRSNGVANGDAGSFTATVTTEDKASESVTQTGAGSSNSQVIQMLSEQDSAKGVTFTLTGADPSKYTVTFACTNGSQQCTSASAAQYNESTKTWTATAKVNALGSAHGKWVVSPKLGAPEHHKRIKSNNDGTYTLNLDVVGNSTESTQTVTTPLDISLVLDVSGSMDDQFSNSDSTHKISALKNAANAFIDATAKANESLPAGAEKNQIALVKFAGDENDNVGDDTYRDGRYTYNYSQIVSKLTDNLSGLKTSVNALNPGGATRADYGLAKAQESLTEANGARADAKKVVIFFTDGKPTANSEFEDDVANNAILKAGALKNDDTTVYSIGVFSGADPSDTSTNTNAYMNAVSSNYPYATTYETLGARAENADYYKAASNASDLNKIFSDIQQEIVTGSSYTNVAITDTLSKYVKQHNIVTEGKADANGFKHVKSGVKLNVKDSSGKTVTLDSSKYTILFNEAGHGTVKVQFASGYKLEKGYTYTLAYDVELTQTAYDEYVDESKGYNATGDKDTDIAGNTTSSDQSGFHSNDSATVTYTANGRTDTELYPHPVVQAKSGNIKVTKNWKPAESAPADGNASVTVDLYKGESATGNPFKSLTIKKGEDGQWAGTFEKLAPGTYYLQEAPVNGYTASYKDQTVTIKAADLWTDNDTVKTYGATVTNTRNTVDLAEGKIPVNKTLAGRDWKNNDSFSFTIKAADDSAKNTPLPDPTTVTIDNKSTAVTGQDKTKTANFGKITYNATGDYKYVVTETKGDIKGLHYSQASYTVTVKVEANDDGSLKTPTVTITPTASDDGTAITDGKSVDAAAFTNAYVAVSQLPLTGGTTGRAWLVASGVLLAMAGASYAVWRKRQMA</sequence>
<keyword evidence="2" id="KW-0812">Transmembrane</keyword>
<protein>
    <submittedName>
        <fullName evidence="5">Fimbriae protein with LPXTG motif and von Willebrand factor typeA domain</fullName>
    </submittedName>
</protein>
<dbReference type="InterPro" id="IPR008454">
    <property type="entry name" value="Collagen-bd_Cna-like_B-typ_dom"/>
</dbReference>
<keyword evidence="3" id="KW-0732">Signal</keyword>
<feature type="region of interest" description="Disordered" evidence="1">
    <location>
        <begin position="859"/>
        <end position="888"/>
    </location>
</feature>
<dbReference type="InterPro" id="IPR002035">
    <property type="entry name" value="VWF_A"/>
</dbReference>
<dbReference type="CDD" id="cd00198">
    <property type="entry name" value="vWFA"/>
    <property type="match status" value="1"/>
</dbReference>
<reference evidence="5 6" key="1">
    <citation type="submission" date="2018-09" db="EMBL/GenBank/DDBJ databases">
        <title>Characterization of the phylogenetic diversity of five novel species belonging to the genus Bifidobacterium.</title>
        <authorList>
            <person name="Lugli G.A."/>
            <person name="Duranti S."/>
            <person name="Milani C."/>
        </authorList>
    </citation>
    <scope>NUCLEOTIDE SEQUENCE [LARGE SCALE GENOMIC DNA]</scope>
    <source>
        <strain evidence="5 6">2028B</strain>
    </source>
</reference>
<evidence type="ECO:0000259" key="4">
    <source>
        <dbReference type="PROSITE" id="PS50234"/>
    </source>
</evidence>
<dbReference type="Gene3D" id="2.60.40.1140">
    <property type="entry name" value="Collagen-binding surface protein Cna, B-type domain"/>
    <property type="match status" value="1"/>
</dbReference>
<dbReference type="InterPro" id="IPR055384">
    <property type="entry name" value="DUF7604"/>
</dbReference>
<accession>A0A430FDK6</accession>
<feature type="compositionally biased region" description="Polar residues" evidence="1">
    <location>
        <begin position="869"/>
        <end position="888"/>
    </location>
</feature>
<comment type="caution">
    <text evidence="5">The sequence shown here is derived from an EMBL/GenBank/DDBJ whole genome shotgun (WGS) entry which is preliminary data.</text>
</comment>
<proteinExistence type="predicted"/>
<dbReference type="AlphaFoldDB" id="A0A430FDK6"/>
<evidence type="ECO:0000256" key="3">
    <source>
        <dbReference type="SAM" id="SignalP"/>
    </source>
</evidence>
<dbReference type="SUPFAM" id="SSF53300">
    <property type="entry name" value="vWA-like"/>
    <property type="match status" value="1"/>
</dbReference>
<dbReference type="PROSITE" id="PS50234">
    <property type="entry name" value="VWFA"/>
    <property type="match status" value="1"/>
</dbReference>
<feature type="domain" description="VWFA" evidence="4">
    <location>
        <begin position="507"/>
        <end position="742"/>
    </location>
</feature>
<feature type="transmembrane region" description="Helical" evidence="2">
    <location>
        <begin position="1181"/>
        <end position="1200"/>
    </location>
</feature>
<name>A0A430FDK6_9BIFI</name>
<dbReference type="NCBIfam" id="TIGR01965">
    <property type="entry name" value="VCBS_repeat"/>
    <property type="match status" value="1"/>
</dbReference>
<dbReference type="Gene3D" id="3.40.50.410">
    <property type="entry name" value="von Willebrand factor, type A domain"/>
    <property type="match status" value="1"/>
</dbReference>
<dbReference type="SUPFAM" id="SSF49478">
    <property type="entry name" value="Cna protein B-type domain"/>
    <property type="match status" value="1"/>
</dbReference>
<dbReference type="InterPro" id="IPR010221">
    <property type="entry name" value="VCBS_dom"/>
</dbReference>
<dbReference type="Pfam" id="PF24558">
    <property type="entry name" value="DUF7604"/>
    <property type="match status" value="1"/>
</dbReference>
<dbReference type="InterPro" id="IPR022464">
    <property type="entry name" value="Strep_pil_isopept_link"/>
</dbReference>
<keyword evidence="2" id="KW-1133">Transmembrane helix</keyword>
<evidence type="ECO:0000313" key="5">
    <source>
        <dbReference type="EMBL" id="RSX50933.1"/>
    </source>
</evidence>
<dbReference type="InterPro" id="IPR036465">
    <property type="entry name" value="vWFA_dom_sf"/>
</dbReference>